<organism evidence="1">
    <name type="scientific">Anguilla anguilla</name>
    <name type="common">European freshwater eel</name>
    <name type="synonym">Muraena anguilla</name>
    <dbReference type="NCBI Taxonomy" id="7936"/>
    <lineage>
        <taxon>Eukaryota</taxon>
        <taxon>Metazoa</taxon>
        <taxon>Chordata</taxon>
        <taxon>Craniata</taxon>
        <taxon>Vertebrata</taxon>
        <taxon>Euteleostomi</taxon>
        <taxon>Actinopterygii</taxon>
        <taxon>Neopterygii</taxon>
        <taxon>Teleostei</taxon>
        <taxon>Anguilliformes</taxon>
        <taxon>Anguillidae</taxon>
        <taxon>Anguilla</taxon>
    </lineage>
</organism>
<dbReference type="AlphaFoldDB" id="A0A0E9P930"/>
<sequence length="27" mass="2951">MVLIRITEVFIVGAKDRGGCVYAILNV</sequence>
<protein>
    <submittedName>
        <fullName evidence="1">Uncharacterized protein</fullName>
    </submittedName>
</protein>
<dbReference type="EMBL" id="GBXM01108239">
    <property type="protein sequence ID" value="JAH00338.1"/>
    <property type="molecule type" value="Transcribed_RNA"/>
</dbReference>
<evidence type="ECO:0000313" key="1">
    <source>
        <dbReference type="EMBL" id="JAH00338.1"/>
    </source>
</evidence>
<name>A0A0E9P930_ANGAN</name>
<reference evidence="1" key="1">
    <citation type="submission" date="2014-11" db="EMBL/GenBank/DDBJ databases">
        <authorList>
            <person name="Amaro Gonzalez C."/>
        </authorList>
    </citation>
    <scope>NUCLEOTIDE SEQUENCE</scope>
</reference>
<accession>A0A0E9P930</accession>
<reference evidence="1" key="2">
    <citation type="journal article" date="2015" name="Fish Shellfish Immunol.">
        <title>Early steps in the European eel (Anguilla anguilla)-Vibrio vulnificus interaction in the gills: Role of the RtxA13 toxin.</title>
        <authorList>
            <person name="Callol A."/>
            <person name="Pajuelo D."/>
            <person name="Ebbesson L."/>
            <person name="Teles M."/>
            <person name="MacKenzie S."/>
            <person name="Amaro C."/>
        </authorList>
    </citation>
    <scope>NUCLEOTIDE SEQUENCE</scope>
</reference>
<proteinExistence type="predicted"/>